<feature type="domain" description="O-antigen ligase-related" evidence="7">
    <location>
        <begin position="198"/>
        <end position="337"/>
    </location>
</feature>
<reference evidence="9" key="1">
    <citation type="submission" date="2023-04" db="EMBL/GenBank/DDBJ databases">
        <title>Complete genome sequence of Temperatibacter marinus.</title>
        <authorList>
            <person name="Rong J.-C."/>
            <person name="Yi M.-L."/>
            <person name="Zhao Q."/>
        </authorList>
    </citation>
    <scope>NUCLEOTIDE SEQUENCE</scope>
    <source>
        <strain evidence="9">NBRC 110045</strain>
    </source>
</reference>
<comment type="subcellular location">
    <subcellularLocation>
        <location evidence="1">Membrane</location>
        <topology evidence="1">Multi-pass membrane protein</topology>
    </subcellularLocation>
</comment>
<evidence type="ECO:0000259" key="8">
    <source>
        <dbReference type="Pfam" id="PF19358"/>
    </source>
</evidence>
<feature type="region of interest" description="Disordered" evidence="5">
    <location>
        <begin position="436"/>
        <end position="467"/>
    </location>
</feature>
<feature type="compositionally biased region" description="Basic residues" evidence="5">
    <location>
        <begin position="452"/>
        <end position="461"/>
    </location>
</feature>
<feature type="domain" description="DUF5935" evidence="8">
    <location>
        <begin position="5"/>
        <end position="183"/>
    </location>
</feature>
<evidence type="ECO:0000313" key="9">
    <source>
        <dbReference type="EMBL" id="WND03354.1"/>
    </source>
</evidence>
<evidence type="ECO:0000256" key="4">
    <source>
        <dbReference type="ARBA" id="ARBA00023136"/>
    </source>
</evidence>
<dbReference type="GO" id="GO:0016874">
    <property type="term" value="F:ligase activity"/>
    <property type="evidence" value="ECO:0007669"/>
    <property type="project" value="UniProtKB-KW"/>
</dbReference>
<dbReference type="GO" id="GO:0016020">
    <property type="term" value="C:membrane"/>
    <property type="evidence" value="ECO:0007669"/>
    <property type="project" value="UniProtKB-SubCell"/>
</dbReference>
<evidence type="ECO:0000256" key="6">
    <source>
        <dbReference type="SAM" id="Phobius"/>
    </source>
</evidence>
<keyword evidence="3 6" id="KW-1133">Transmembrane helix</keyword>
<dbReference type="KEGG" id="tmk:QGN29_03085"/>
<feature type="transmembrane region" description="Helical" evidence="6">
    <location>
        <begin position="330"/>
        <end position="354"/>
    </location>
</feature>
<feature type="transmembrane region" description="Helical" evidence="6">
    <location>
        <begin position="43"/>
        <end position="62"/>
    </location>
</feature>
<keyword evidence="9" id="KW-0436">Ligase</keyword>
<dbReference type="Proteomes" id="UP001268683">
    <property type="component" value="Chromosome"/>
</dbReference>
<protein>
    <submittedName>
        <fullName evidence="9">O-glycosylation ligase, exosortase A system-associated</fullName>
    </submittedName>
</protein>
<keyword evidence="10" id="KW-1185">Reference proteome</keyword>
<dbReference type="InterPro" id="IPR017528">
    <property type="entry name" value="CHP03097O-antigen_lig-rel"/>
</dbReference>
<evidence type="ECO:0000256" key="1">
    <source>
        <dbReference type="ARBA" id="ARBA00004141"/>
    </source>
</evidence>
<dbReference type="AlphaFoldDB" id="A0AA52H9W9"/>
<name>A0AA52H9W9_9PROT</name>
<dbReference type="InterPro" id="IPR007016">
    <property type="entry name" value="O-antigen_ligase-rel_domated"/>
</dbReference>
<sequence>MRGYFILLGIFMWIPILIFKPHVGILVWNWISHMVPQGNAPNIQHLPLLDSVAVLTLAGLFISKEPRKMPMHPIFMAMLIFYVWTIFTTIFAGNPGASGKFVHLTKILFFVTMTVIVMQSPLRLRAYYWIMGLSMAFYAIKGGLFLVITGGAGIVKGGGGMLADRNQLAMALSMTIPIAYYLYLHPPHRLLKLPMLGSVVLTFLSVIGTQSRGGLIAGLSVMGMLFLNVKKKMLVIGLTVPLLFLGYQFLPDHIKNRYQTIDTAAEEDSSFQGRVVMWKYAVNLTEDYPIMGGGFLSNYYKPYQARFMPFGHEPLAYHSVYFEVLGEHGYVGLFLFLTIIFTSWFSAGTTYSILKQHKDLMWLADMAKTLRLSVLAYSVGGLTVNISTLDYFYDMSCLIILVHIIGMKILSARETTESTFNPFDVKEKHLFHKEQEREIVEEDDKDNPYNLRPKKKKKKWSPHGGDG</sequence>
<dbReference type="Pfam" id="PF19358">
    <property type="entry name" value="DUF5935"/>
    <property type="match status" value="1"/>
</dbReference>
<dbReference type="RefSeq" id="WP_310799207.1">
    <property type="nucleotide sequence ID" value="NZ_CP123872.1"/>
</dbReference>
<organism evidence="9 10">
    <name type="scientific">Temperatibacter marinus</name>
    <dbReference type="NCBI Taxonomy" id="1456591"/>
    <lineage>
        <taxon>Bacteria</taxon>
        <taxon>Pseudomonadati</taxon>
        <taxon>Pseudomonadota</taxon>
        <taxon>Alphaproteobacteria</taxon>
        <taxon>Kordiimonadales</taxon>
        <taxon>Temperatibacteraceae</taxon>
        <taxon>Temperatibacter</taxon>
    </lineage>
</organism>
<dbReference type="PANTHER" id="PTHR37422:SF13">
    <property type="entry name" value="LIPOPOLYSACCHARIDE BIOSYNTHESIS PROTEIN PA4999-RELATED"/>
    <property type="match status" value="1"/>
</dbReference>
<feature type="transmembrane region" description="Helical" evidence="6">
    <location>
        <begin position="101"/>
        <end position="119"/>
    </location>
</feature>
<feature type="transmembrane region" description="Helical" evidence="6">
    <location>
        <begin position="234"/>
        <end position="250"/>
    </location>
</feature>
<gene>
    <name evidence="9" type="ORF">QGN29_03085</name>
</gene>
<proteinExistence type="predicted"/>
<feature type="transmembrane region" description="Helical" evidence="6">
    <location>
        <begin position="7"/>
        <end position="31"/>
    </location>
</feature>
<dbReference type="NCBIfam" id="TIGR03097">
    <property type="entry name" value="PEP_O_lig_1"/>
    <property type="match status" value="1"/>
</dbReference>
<dbReference type="EMBL" id="CP123872">
    <property type="protein sequence ID" value="WND03354.1"/>
    <property type="molecule type" value="Genomic_DNA"/>
</dbReference>
<dbReference type="InterPro" id="IPR051533">
    <property type="entry name" value="WaaL-like"/>
</dbReference>
<accession>A0AA52H9W9</accession>
<keyword evidence="2 6" id="KW-0812">Transmembrane</keyword>
<feature type="transmembrane region" description="Helical" evidence="6">
    <location>
        <begin position="366"/>
        <end position="386"/>
    </location>
</feature>
<feature type="transmembrane region" description="Helical" evidence="6">
    <location>
        <begin position="167"/>
        <end position="183"/>
    </location>
</feature>
<evidence type="ECO:0000256" key="5">
    <source>
        <dbReference type="SAM" id="MobiDB-lite"/>
    </source>
</evidence>
<dbReference type="Pfam" id="PF04932">
    <property type="entry name" value="Wzy_C"/>
    <property type="match status" value="1"/>
</dbReference>
<dbReference type="PANTHER" id="PTHR37422">
    <property type="entry name" value="TEICHURONIC ACID BIOSYNTHESIS PROTEIN TUAE"/>
    <property type="match status" value="1"/>
</dbReference>
<evidence type="ECO:0000313" key="10">
    <source>
        <dbReference type="Proteomes" id="UP001268683"/>
    </source>
</evidence>
<evidence type="ECO:0000256" key="3">
    <source>
        <dbReference type="ARBA" id="ARBA00022989"/>
    </source>
</evidence>
<evidence type="ECO:0000256" key="2">
    <source>
        <dbReference type="ARBA" id="ARBA00022692"/>
    </source>
</evidence>
<keyword evidence="4 6" id="KW-0472">Membrane</keyword>
<evidence type="ECO:0000259" key="7">
    <source>
        <dbReference type="Pfam" id="PF04932"/>
    </source>
</evidence>
<feature type="transmembrane region" description="Helical" evidence="6">
    <location>
        <begin position="74"/>
        <end position="95"/>
    </location>
</feature>
<feature type="transmembrane region" description="Helical" evidence="6">
    <location>
        <begin position="126"/>
        <end position="155"/>
    </location>
</feature>
<dbReference type="InterPro" id="IPR045979">
    <property type="entry name" value="DUF5935"/>
</dbReference>